<feature type="transmembrane region" description="Helical" evidence="12">
    <location>
        <begin position="108"/>
        <end position="127"/>
    </location>
</feature>
<dbReference type="InterPro" id="IPR018490">
    <property type="entry name" value="cNMP-bd_dom_sf"/>
</dbReference>
<reference evidence="14 16" key="1">
    <citation type="journal article" date="2012" name="Nature">
        <title>Algal genomes reveal evolutionary mosaicism and the fate of nucleomorphs.</title>
        <authorList>
            <consortium name="DOE Joint Genome Institute"/>
            <person name="Curtis B.A."/>
            <person name="Tanifuji G."/>
            <person name="Burki F."/>
            <person name="Gruber A."/>
            <person name="Irimia M."/>
            <person name="Maruyama S."/>
            <person name="Arias M.C."/>
            <person name="Ball S.G."/>
            <person name="Gile G.H."/>
            <person name="Hirakawa Y."/>
            <person name="Hopkins J.F."/>
            <person name="Kuo A."/>
            <person name="Rensing S.A."/>
            <person name="Schmutz J."/>
            <person name="Symeonidi A."/>
            <person name="Elias M."/>
            <person name="Eveleigh R.J."/>
            <person name="Herman E.K."/>
            <person name="Klute M.J."/>
            <person name="Nakayama T."/>
            <person name="Obornik M."/>
            <person name="Reyes-Prieto A."/>
            <person name="Armbrust E.V."/>
            <person name="Aves S.J."/>
            <person name="Beiko R.G."/>
            <person name="Coutinho P."/>
            <person name="Dacks J.B."/>
            <person name="Durnford D.G."/>
            <person name="Fast N.M."/>
            <person name="Green B.R."/>
            <person name="Grisdale C.J."/>
            <person name="Hempel F."/>
            <person name="Henrissat B."/>
            <person name="Hoppner M.P."/>
            <person name="Ishida K."/>
            <person name="Kim E."/>
            <person name="Koreny L."/>
            <person name="Kroth P.G."/>
            <person name="Liu Y."/>
            <person name="Malik S.B."/>
            <person name="Maier U.G."/>
            <person name="McRose D."/>
            <person name="Mock T."/>
            <person name="Neilson J.A."/>
            <person name="Onodera N.T."/>
            <person name="Poole A.M."/>
            <person name="Pritham E.J."/>
            <person name="Richards T.A."/>
            <person name="Rocap G."/>
            <person name="Roy S.W."/>
            <person name="Sarai C."/>
            <person name="Schaack S."/>
            <person name="Shirato S."/>
            <person name="Slamovits C.H."/>
            <person name="Spencer D.F."/>
            <person name="Suzuki S."/>
            <person name="Worden A.Z."/>
            <person name="Zauner S."/>
            <person name="Barry K."/>
            <person name="Bell C."/>
            <person name="Bharti A.K."/>
            <person name="Crow J.A."/>
            <person name="Grimwood J."/>
            <person name="Kramer R."/>
            <person name="Lindquist E."/>
            <person name="Lucas S."/>
            <person name="Salamov A."/>
            <person name="McFadden G.I."/>
            <person name="Lane C.E."/>
            <person name="Keeling P.J."/>
            <person name="Gray M.W."/>
            <person name="Grigoriev I.V."/>
            <person name="Archibald J.M."/>
        </authorList>
    </citation>
    <scope>NUCLEOTIDE SEQUENCE</scope>
    <source>
        <strain evidence="14 16">CCMP2712</strain>
    </source>
</reference>
<evidence type="ECO:0000313" key="14">
    <source>
        <dbReference type="EMBL" id="EKX41196.1"/>
    </source>
</evidence>
<dbReference type="PaxDb" id="55529-EKX41196"/>
<dbReference type="HOGENOM" id="CLU_020388_0_0_1"/>
<dbReference type="CDD" id="cd00038">
    <property type="entry name" value="CAP_ED"/>
    <property type="match status" value="1"/>
</dbReference>
<dbReference type="SUPFAM" id="SSF81324">
    <property type="entry name" value="Voltage-gated potassium channels"/>
    <property type="match status" value="1"/>
</dbReference>
<dbReference type="GO" id="GO:0042391">
    <property type="term" value="P:regulation of membrane potential"/>
    <property type="evidence" value="ECO:0007669"/>
    <property type="project" value="TreeGrafter"/>
</dbReference>
<evidence type="ECO:0000256" key="7">
    <source>
        <dbReference type="ARBA" id="ARBA00022958"/>
    </source>
</evidence>
<dbReference type="OMA" id="FERMYIM"/>
<dbReference type="OrthoDB" id="421226at2759"/>
<dbReference type="InterPro" id="IPR005821">
    <property type="entry name" value="Ion_trans_dom"/>
</dbReference>
<dbReference type="PRINTS" id="PR01463">
    <property type="entry name" value="EAGCHANLFMLY"/>
</dbReference>
<keyword evidence="5" id="KW-0631">Potassium channel</keyword>
<feature type="transmembrane region" description="Helical" evidence="12">
    <location>
        <begin position="269"/>
        <end position="285"/>
    </location>
</feature>
<keyword evidence="16" id="KW-1185">Reference proteome</keyword>
<evidence type="ECO:0000256" key="9">
    <source>
        <dbReference type="ARBA" id="ARBA00023065"/>
    </source>
</evidence>
<evidence type="ECO:0000256" key="10">
    <source>
        <dbReference type="ARBA" id="ARBA00023136"/>
    </source>
</evidence>
<evidence type="ECO:0000256" key="4">
    <source>
        <dbReference type="ARBA" id="ARBA00022692"/>
    </source>
</evidence>
<dbReference type="InterPro" id="IPR000595">
    <property type="entry name" value="cNMP-bd_dom"/>
</dbReference>
<dbReference type="Pfam" id="PF00027">
    <property type="entry name" value="cNMP_binding"/>
    <property type="match status" value="1"/>
</dbReference>
<dbReference type="Proteomes" id="UP000011087">
    <property type="component" value="Unassembled WGS sequence"/>
</dbReference>
<dbReference type="Gene3D" id="1.10.287.70">
    <property type="match status" value="1"/>
</dbReference>
<evidence type="ECO:0000259" key="13">
    <source>
        <dbReference type="PROSITE" id="PS50042"/>
    </source>
</evidence>
<dbReference type="AlphaFoldDB" id="L1IY77"/>
<evidence type="ECO:0000256" key="11">
    <source>
        <dbReference type="ARBA" id="ARBA00023303"/>
    </source>
</evidence>
<dbReference type="EMBL" id="JH993025">
    <property type="protein sequence ID" value="EKX41196.1"/>
    <property type="molecule type" value="Genomic_DNA"/>
</dbReference>
<evidence type="ECO:0000313" key="16">
    <source>
        <dbReference type="Proteomes" id="UP000011087"/>
    </source>
</evidence>
<dbReference type="RefSeq" id="XP_005828176.1">
    <property type="nucleotide sequence ID" value="XM_005828119.1"/>
</dbReference>
<dbReference type="GO" id="GO:0005886">
    <property type="term" value="C:plasma membrane"/>
    <property type="evidence" value="ECO:0007669"/>
    <property type="project" value="TreeGrafter"/>
</dbReference>
<feature type="domain" description="Cyclic nucleotide-binding" evidence="13">
    <location>
        <begin position="437"/>
        <end position="527"/>
    </location>
</feature>
<evidence type="ECO:0000256" key="12">
    <source>
        <dbReference type="SAM" id="Phobius"/>
    </source>
</evidence>
<dbReference type="GO" id="GO:0005249">
    <property type="term" value="F:voltage-gated potassium channel activity"/>
    <property type="evidence" value="ECO:0007669"/>
    <property type="project" value="InterPro"/>
</dbReference>
<dbReference type="SUPFAM" id="SSF51206">
    <property type="entry name" value="cAMP-binding domain-like"/>
    <property type="match status" value="1"/>
</dbReference>
<evidence type="ECO:0000313" key="15">
    <source>
        <dbReference type="EnsemblProtists" id="EKX41196"/>
    </source>
</evidence>
<keyword evidence="4 12" id="KW-0812">Transmembrane</keyword>
<dbReference type="PANTHER" id="PTHR10217">
    <property type="entry name" value="VOLTAGE AND LIGAND GATED POTASSIUM CHANNEL"/>
    <property type="match status" value="1"/>
</dbReference>
<organism evidence="14">
    <name type="scientific">Guillardia theta (strain CCMP2712)</name>
    <name type="common">Cryptophyte</name>
    <dbReference type="NCBI Taxonomy" id="905079"/>
    <lineage>
        <taxon>Eukaryota</taxon>
        <taxon>Cryptophyceae</taxon>
        <taxon>Pyrenomonadales</taxon>
        <taxon>Geminigeraceae</taxon>
        <taxon>Guillardia</taxon>
    </lineage>
</organism>
<dbReference type="GeneID" id="17297910"/>
<dbReference type="KEGG" id="gtt:GUITHDRAFT_112669"/>
<feature type="transmembrane region" description="Helical" evidence="12">
    <location>
        <begin position="134"/>
        <end position="151"/>
    </location>
</feature>
<dbReference type="GO" id="GO:0034702">
    <property type="term" value="C:monoatomic ion channel complex"/>
    <property type="evidence" value="ECO:0007669"/>
    <property type="project" value="UniProtKB-KW"/>
</dbReference>
<keyword evidence="8 12" id="KW-1133">Transmembrane helix</keyword>
<dbReference type="Pfam" id="PF00520">
    <property type="entry name" value="Ion_trans"/>
    <property type="match status" value="1"/>
</dbReference>
<evidence type="ECO:0000256" key="5">
    <source>
        <dbReference type="ARBA" id="ARBA00022826"/>
    </source>
</evidence>
<gene>
    <name evidence="14" type="ORF">GUITHDRAFT_112669</name>
</gene>
<feature type="transmembrane region" description="Helical" evidence="12">
    <location>
        <begin position="220"/>
        <end position="240"/>
    </location>
</feature>
<keyword evidence="3" id="KW-0633">Potassium transport</keyword>
<keyword evidence="6" id="KW-0851">Voltage-gated channel</keyword>
<evidence type="ECO:0000256" key="1">
    <source>
        <dbReference type="ARBA" id="ARBA00004141"/>
    </source>
</evidence>
<evidence type="ECO:0000256" key="8">
    <source>
        <dbReference type="ARBA" id="ARBA00022989"/>
    </source>
</evidence>
<dbReference type="SMART" id="SM00100">
    <property type="entry name" value="cNMP"/>
    <property type="match status" value="1"/>
</dbReference>
<feature type="transmembrane region" description="Helical" evidence="12">
    <location>
        <begin position="297"/>
        <end position="315"/>
    </location>
</feature>
<keyword evidence="2" id="KW-0813">Transport</keyword>
<keyword evidence="10 12" id="KW-0472">Membrane</keyword>
<dbReference type="InterPro" id="IPR003938">
    <property type="entry name" value="K_chnl_volt-dep_EAG/ELK/ERG"/>
</dbReference>
<dbReference type="PROSITE" id="PS50042">
    <property type="entry name" value="CNMP_BINDING_3"/>
    <property type="match status" value="1"/>
</dbReference>
<dbReference type="InterPro" id="IPR050818">
    <property type="entry name" value="KCNH_animal-type"/>
</dbReference>
<reference evidence="16" key="2">
    <citation type="submission" date="2012-11" db="EMBL/GenBank/DDBJ databases">
        <authorList>
            <person name="Kuo A."/>
            <person name="Curtis B.A."/>
            <person name="Tanifuji G."/>
            <person name="Burki F."/>
            <person name="Gruber A."/>
            <person name="Irimia M."/>
            <person name="Maruyama S."/>
            <person name="Arias M.C."/>
            <person name="Ball S.G."/>
            <person name="Gile G.H."/>
            <person name="Hirakawa Y."/>
            <person name="Hopkins J.F."/>
            <person name="Rensing S.A."/>
            <person name="Schmutz J."/>
            <person name="Symeonidi A."/>
            <person name="Elias M."/>
            <person name="Eveleigh R.J."/>
            <person name="Herman E.K."/>
            <person name="Klute M.J."/>
            <person name="Nakayama T."/>
            <person name="Obornik M."/>
            <person name="Reyes-Prieto A."/>
            <person name="Armbrust E.V."/>
            <person name="Aves S.J."/>
            <person name="Beiko R.G."/>
            <person name="Coutinho P."/>
            <person name="Dacks J.B."/>
            <person name="Durnford D.G."/>
            <person name="Fast N.M."/>
            <person name="Green B.R."/>
            <person name="Grisdale C."/>
            <person name="Hempe F."/>
            <person name="Henrissat B."/>
            <person name="Hoppner M.P."/>
            <person name="Ishida K.-I."/>
            <person name="Kim E."/>
            <person name="Koreny L."/>
            <person name="Kroth P.G."/>
            <person name="Liu Y."/>
            <person name="Malik S.-B."/>
            <person name="Maier U.G."/>
            <person name="McRose D."/>
            <person name="Mock T."/>
            <person name="Neilson J.A."/>
            <person name="Onodera N.T."/>
            <person name="Poole A.M."/>
            <person name="Pritham E.J."/>
            <person name="Richards T.A."/>
            <person name="Rocap G."/>
            <person name="Roy S.W."/>
            <person name="Sarai C."/>
            <person name="Schaack S."/>
            <person name="Shirato S."/>
            <person name="Slamovits C.H."/>
            <person name="Spencer D.F."/>
            <person name="Suzuki S."/>
            <person name="Worden A.Z."/>
            <person name="Zauner S."/>
            <person name="Barry K."/>
            <person name="Bell C."/>
            <person name="Bharti A.K."/>
            <person name="Crow J.A."/>
            <person name="Grimwood J."/>
            <person name="Kramer R."/>
            <person name="Lindquist E."/>
            <person name="Lucas S."/>
            <person name="Salamov A."/>
            <person name="McFadden G.I."/>
            <person name="Lane C.E."/>
            <person name="Keeling P.J."/>
            <person name="Gray M.W."/>
            <person name="Grigoriev I.V."/>
            <person name="Archibald J.M."/>
        </authorList>
    </citation>
    <scope>NUCLEOTIDE SEQUENCE</scope>
    <source>
        <strain evidence="16">CCMP2712</strain>
    </source>
</reference>
<name>L1IY77_GUITC</name>
<dbReference type="Gene3D" id="2.60.120.10">
    <property type="entry name" value="Jelly Rolls"/>
    <property type="match status" value="1"/>
</dbReference>
<sequence length="692" mass="78973">MFRSGLRSGSSVRRRSNVSFTGVPKNDYFPSKSNVFWRFLGIGDRQGNLKASRLIHPESPFNYTVSLVSSLLLLYTAIVVQVTVSFFWNAPDCWSSPTLPFDMFVDTFFVFQIFLTFFTGVEIQGVYADSLGAVAWNYVTHAFIFDVFTSIPSSYVEYFAVKECGSSGTSVNMNSLLIMRCIKPLRLLKLSRMFRMKKIRLILDSIEEFFQLPGFMMRMFSMLAGISLLVHSCACIYWLIKEMTFSQDEICLFLSHYNLNCYSGLLEKYVLTIYFMNTIFTTVGFGDITPENTAERLFTIIAMYAGVMVFGTMLSEVQSAHMHAFRLQKQCDQVHHDVKDFLRSTNVPKAVSRRVLEWVDLDYMVKMRRNQREAALSLIPPQLRMPIFDHLHKEMLYGIPFLRDLADIHRDQFLLNLFSLAQPITFCSFMPIATVDDACDRLYIITHGSVSVVLPSGSIVSTLNAGDFFGENSFLGETTWRGEHGQEVDFCALTSVVCMYILKEDFMRLLQSFPGHIHEEIEALTQDLKELREEQAASDDPPTSVAIRWFYLFRKAKCHMLHTDGTRDLLIKTVQKLKFASIFGKHDTQRGKFEVIAEKPIPDEEEIVPTWEGRGPQEEAQSHGSSGDILVAIQQLIRAEHDSLRACFDRRISEITTRMDALEEMCFTEDTAKADTASVSGGDIQPVDERYA</sequence>
<evidence type="ECO:0000256" key="3">
    <source>
        <dbReference type="ARBA" id="ARBA00022538"/>
    </source>
</evidence>
<comment type="subcellular location">
    <subcellularLocation>
        <location evidence="1">Membrane</location>
        <topology evidence="1">Multi-pass membrane protein</topology>
    </subcellularLocation>
</comment>
<feature type="transmembrane region" description="Helical" evidence="12">
    <location>
        <begin position="63"/>
        <end position="88"/>
    </location>
</feature>
<evidence type="ECO:0000256" key="6">
    <source>
        <dbReference type="ARBA" id="ARBA00022882"/>
    </source>
</evidence>
<proteinExistence type="predicted"/>
<evidence type="ECO:0000256" key="2">
    <source>
        <dbReference type="ARBA" id="ARBA00022448"/>
    </source>
</evidence>
<dbReference type="InterPro" id="IPR014710">
    <property type="entry name" value="RmlC-like_jellyroll"/>
</dbReference>
<keyword evidence="7" id="KW-0630">Potassium</keyword>
<protein>
    <recommendedName>
        <fullName evidence="13">Cyclic nucleotide-binding domain-containing protein</fullName>
    </recommendedName>
</protein>
<dbReference type="PANTHER" id="PTHR10217:SF435">
    <property type="entry name" value="POTASSIUM VOLTAGE-GATED CHANNEL PROTEIN EAG"/>
    <property type="match status" value="1"/>
</dbReference>
<dbReference type="eggNOG" id="KOG0500">
    <property type="taxonomic scope" value="Eukaryota"/>
</dbReference>
<keyword evidence="11" id="KW-0407">Ion channel</keyword>
<dbReference type="EnsemblProtists" id="EKX41196">
    <property type="protein sequence ID" value="EKX41196"/>
    <property type="gene ID" value="GUITHDRAFT_112669"/>
</dbReference>
<accession>L1IY77</accession>
<reference evidence="15" key="3">
    <citation type="submission" date="2016-03" db="UniProtKB">
        <authorList>
            <consortium name="EnsemblProtists"/>
        </authorList>
    </citation>
    <scope>IDENTIFICATION</scope>
</reference>
<keyword evidence="9" id="KW-0406">Ion transport</keyword>